<feature type="transmembrane region" description="Helical" evidence="6">
    <location>
        <begin position="179"/>
        <end position="200"/>
    </location>
</feature>
<dbReference type="STRING" id="1035195.HMPREF9997_00424"/>
<evidence type="ECO:0000256" key="5">
    <source>
        <dbReference type="ARBA" id="ARBA00023136"/>
    </source>
</evidence>
<dbReference type="EMBL" id="AMEM01000007">
    <property type="protein sequence ID" value="EKX92137.1"/>
    <property type="molecule type" value="Genomic_DNA"/>
</dbReference>
<dbReference type="Pfam" id="PF01810">
    <property type="entry name" value="LysE"/>
    <property type="match status" value="1"/>
</dbReference>
<evidence type="ECO:0000313" key="8">
    <source>
        <dbReference type="Proteomes" id="UP000010445"/>
    </source>
</evidence>
<feature type="transmembrane region" description="Helical" evidence="6">
    <location>
        <begin position="38"/>
        <end position="60"/>
    </location>
</feature>
<evidence type="ECO:0000313" key="7">
    <source>
        <dbReference type="EMBL" id="EKX92137.1"/>
    </source>
</evidence>
<name>L1MLL4_9CORY</name>
<reference evidence="7 8" key="1">
    <citation type="submission" date="2012-05" db="EMBL/GenBank/DDBJ databases">
        <authorList>
            <person name="Weinstock G."/>
            <person name="Sodergren E."/>
            <person name="Lobos E.A."/>
            <person name="Fulton L."/>
            <person name="Fulton R."/>
            <person name="Courtney L."/>
            <person name="Fronick C."/>
            <person name="O'Laughlin M."/>
            <person name="Godfrey J."/>
            <person name="Wilson R.M."/>
            <person name="Miner T."/>
            <person name="Farmer C."/>
            <person name="Delehaunty K."/>
            <person name="Cordes M."/>
            <person name="Minx P."/>
            <person name="Tomlinson C."/>
            <person name="Chen J."/>
            <person name="Wollam A."/>
            <person name="Pepin K.H."/>
            <person name="Bhonagiri V."/>
            <person name="Zhang X."/>
            <person name="Suruliraj S."/>
            <person name="Warren W."/>
            <person name="Mitreva M."/>
            <person name="Mardis E.R."/>
            <person name="Wilson R.K."/>
        </authorList>
    </citation>
    <scope>NUCLEOTIDE SEQUENCE [LARGE SCALE GENOMIC DNA]</scope>
    <source>
        <strain evidence="7 8">F0235</strain>
    </source>
</reference>
<gene>
    <name evidence="7" type="ORF">HMPREF9997_00424</name>
</gene>
<keyword evidence="4 6" id="KW-1133">Transmembrane helix</keyword>
<evidence type="ECO:0000256" key="3">
    <source>
        <dbReference type="ARBA" id="ARBA00022692"/>
    </source>
</evidence>
<accession>L1MLL4</accession>
<evidence type="ECO:0000256" key="4">
    <source>
        <dbReference type="ARBA" id="ARBA00022989"/>
    </source>
</evidence>
<dbReference type="HOGENOM" id="CLU_087840_0_0_11"/>
<evidence type="ECO:0000256" key="1">
    <source>
        <dbReference type="ARBA" id="ARBA00004651"/>
    </source>
</evidence>
<sequence>MSIALNGFITGLSLIIAIGPQNALLLRQGLKRVAVTHVIAVCLISDVFLIVGGTLGVGVIVEKAPIVLVALKWLGFFYLLYFAYTCFRDALKSHSLTVDESAPSAPEKGEALVSTPDTDNGAGGVAVAQRTMAPAKTQPDWVKPVIAALVFTWLNPAAYVDTLVMLGGIANQYGDPGRWHFTAGVLAASTVWFPLIGYGAAKLSKPLSNHRVWQGLNVVIGFVMIGIALRLLMH</sequence>
<keyword evidence="8" id="KW-1185">Reference proteome</keyword>
<dbReference type="eggNOG" id="COG1279">
    <property type="taxonomic scope" value="Bacteria"/>
</dbReference>
<proteinExistence type="predicted"/>
<dbReference type="PATRIC" id="fig|1035195.3.peg.387"/>
<dbReference type="AlphaFoldDB" id="L1MLL4"/>
<protein>
    <submittedName>
        <fullName evidence="7">L-lysine exporter</fullName>
    </submittedName>
</protein>
<keyword evidence="5 6" id="KW-0472">Membrane</keyword>
<dbReference type="RefSeq" id="WP_006062116.1">
    <property type="nucleotide sequence ID" value="NZ_KB290822.1"/>
</dbReference>
<feature type="transmembrane region" description="Helical" evidence="6">
    <location>
        <begin position="66"/>
        <end position="87"/>
    </location>
</feature>
<organism evidence="7 8">
    <name type="scientific">Corynebacterium durum F0235</name>
    <dbReference type="NCBI Taxonomy" id="1035195"/>
    <lineage>
        <taxon>Bacteria</taxon>
        <taxon>Bacillati</taxon>
        <taxon>Actinomycetota</taxon>
        <taxon>Actinomycetes</taxon>
        <taxon>Mycobacteriales</taxon>
        <taxon>Corynebacteriaceae</taxon>
        <taxon>Corynebacterium</taxon>
    </lineage>
</organism>
<keyword evidence="2" id="KW-1003">Cell membrane</keyword>
<feature type="transmembrane region" description="Helical" evidence="6">
    <location>
        <begin position="6"/>
        <end position="26"/>
    </location>
</feature>
<comment type="subcellular location">
    <subcellularLocation>
        <location evidence="1">Cell membrane</location>
        <topology evidence="1">Multi-pass membrane protein</topology>
    </subcellularLocation>
</comment>
<evidence type="ECO:0000256" key="6">
    <source>
        <dbReference type="SAM" id="Phobius"/>
    </source>
</evidence>
<dbReference type="InterPro" id="IPR001123">
    <property type="entry name" value="LeuE-type"/>
</dbReference>
<dbReference type="Proteomes" id="UP000010445">
    <property type="component" value="Unassembled WGS sequence"/>
</dbReference>
<dbReference type="PANTHER" id="PTHR30086:SF20">
    <property type="entry name" value="ARGININE EXPORTER PROTEIN ARGO-RELATED"/>
    <property type="match status" value="1"/>
</dbReference>
<comment type="caution">
    <text evidence="7">The sequence shown here is derived from an EMBL/GenBank/DDBJ whole genome shotgun (WGS) entry which is preliminary data.</text>
</comment>
<dbReference type="GO" id="GO:0005886">
    <property type="term" value="C:plasma membrane"/>
    <property type="evidence" value="ECO:0007669"/>
    <property type="project" value="UniProtKB-SubCell"/>
</dbReference>
<dbReference type="OrthoDB" id="5638726at2"/>
<dbReference type="PANTHER" id="PTHR30086">
    <property type="entry name" value="ARGININE EXPORTER PROTEIN ARGO"/>
    <property type="match status" value="1"/>
</dbReference>
<dbReference type="GO" id="GO:0015171">
    <property type="term" value="F:amino acid transmembrane transporter activity"/>
    <property type="evidence" value="ECO:0007669"/>
    <property type="project" value="TreeGrafter"/>
</dbReference>
<evidence type="ECO:0000256" key="2">
    <source>
        <dbReference type="ARBA" id="ARBA00022475"/>
    </source>
</evidence>
<feature type="transmembrane region" description="Helical" evidence="6">
    <location>
        <begin position="212"/>
        <end position="233"/>
    </location>
</feature>
<keyword evidence="3 6" id="KW-0812">Transmembrane</keyword>